<evidence type="ECO:0000256" key="2">
    <source>
        <dbReference type="ARBA" id="ARBA00022741"/>
    </source>
</evidence>
<name>A0A7Z0A9B4_9MICO</name>
<comment type="caution">
    <text evidence="9">The sequence shown here is derived from an EMBL/GenBank/DDBJ whole genome shotgun (WGS) entry which is preliminary data.</text>
</comment>
<keyword evidence="2 5" id="KW-0547">Nucleotide-binding</keyword>
<evidence type="ECO:0000256" key="4">
    <source>
        <dbReference type="ARBA" id="ARBA00022840"/>
    </source>
</evidence>
<accession>A0A7Z0A9B4</accession>
<feature type="transmembrane region" description="Helical" evidence="7">
    <location>
        <begin position="563"/>
        <end position="584"/>
    </location>
</feature>
<dbReference type="Gene3D" id="3.30.200.20">
    <property type="entry name" value="Phosphorylase Kinase, domain 1"/>
    <property type="match status" value="1"/>
</dbReference>
<dbReference type="InterPro" id="IPR011009">
    <property type="entry name" value="Kinase-like_dom_sf"/>
</dbReference>
<feature type="compositionally biased region" description="Basic and acidic residues" evidence="6">
    <location>
        <begin position="364"/>
        <end position="374"/>
    </location>
</feature>
<evidence type="ECO:0000256" key="6">
    <source>
        <dbReference type="SAM" id="MobiDB-lite"/>
    </source>
</evidence>
<keyword evidence="7" id="KW-0472">Membrane</keyword>
<evidence type="ECO:0000313" key="9">
    <source>
        <dbReference type="EMBL" id="NYI65958.1"/>
    </source>
</evidence>
<gene>
    <name evidence="9" type="ORF">BJY26_000264</name>
</gene>
<keyword evidence="3" id="KW-0418">Kinase</keyword>
<dbReference type="RefSeq" id="WP_179425014.1">
    <property type="nucleotide sequence ID" value="NZ_JACBZP010000001.1"/>
</dbReference>
<feature type="transmembrane region" description="Helical" evidence="7">
    <location>
        <begin position="422"/>
        <end position="450"/>
    </location>
</feature>
<dbReference type="Gene3D" id="1.10.510.10">
    <property type="entry name" value="Transferase(Phosphotransferase) domain 1"/>
    <property type="match status" value="1"/>
</dbReference>
<feature type="compositionally biased region" description="Low complexity" evidence="6">
    <location>
        <begin position="297"/>
        <end position="331"/>
    </location>
</feature>
<dbReference type="SUPFAM" id="SSF56112">
    <property type="entry name" value="Protein kinase-like (PK-like)"/>
    <property type="match status" value="1"/>
</dbReference>
<dbReference type="PANTHER" id="PTHR43289:SF34">
    <property type="entry name" value="SERINE_THREONINE-PROTEIN KINASE YBDM-RELATED"/>
    <property type="match status" value="1"/>
</dbReference>
<reference evidence="9 10" key="1">
    <citation type="submission" date="2020-07" db="EMBL/GenBank/DDBJ databases">
        <title>Sequencing the genomes of 1000 actinobacteria strains.</title>
        <authorList>
            <person name="Klenk H.-P."/>
        </authorList>
    </citation>
    <scope>NUCLEOTIDE SEQUENCE [LARGE SCALE GENOMIC DNA]</scope>
    <source>
        <strain evidence="9 10">DSM 26341</strain>
    </source>
</reference>
<dbReference type="PANTHER" id="PTHR43289">
    <property type="entry name" value="MITOGEN-ACTIVATED PROTEIN KINASE KINASE KINASE 20-RELATED"/>
    <property type="match status" value="1"/>
</dbReference>
<evidence type="ECO:0000256" key="3">
    <source>
        <dbReference type="ARBA" id="ARBA00022777"/>
    </source>
</evidence>
<dbReference type="InterPro" id="IPR008271">
    <property type="entry name" value="Ser/Thr_kinase_AS"/>
</dbReference>
<organism evidence="9 10">
    <name type="scientific">Spelaeicoccus albus</name>
    <dbReference type="NCBI Taxonomy" id="1280376"/>
    <lineage>
        <taxon>Bacteria</taxon>
        <taxon>Bacillati</taxon>
        <taxon>Actinomycetota</taxon>
        <taxon>Actinomycetes</taxon>
        <taxon>Micrococcales</taxon>
        <taxon>Brevibacteriaceae</taxon>
        <taxon>Spelaeicoccus</taxon>
    </lineage>
</organism>
<proteinExistence type="predicted"/>
<protein>
    <recommendedName>
        <fullName evidence="8">Protein kinase domain-containing protein</fullName>
    </recommendedName>
</protein>
<keyword evidence="4 5" id="KW-0067">ATP-binding</keyword>
<keyword evidence="10" id="KW-1185">Reference proteome</keyword>
<dbReference type="AlphaFoldDB" id="A0A7Z0A9B4"/>
<feature type="transmembrane region" description="Helical" evidence="7">
    <location>
        <begin position="521"/>
        <end position="542"/>
    </location>
</feature>
<evidence type="ECO:0000313" key="10">
    <source>
        <dbReference type="Proteomes" id="UP000539111"/>
    </source>
</evidence>
<dbReference type="InterPro" id="IPR000719">
    <property type="entry name" value="Prot_kinase_dom"/>
</dbReference>
<evidence type="ECO:0000256" key="5">
    <source>
        <dbReference type="PROSITE-ProRule" id="PRU10141"/>
    </source>
</evidence>
<dbReference type="PROSITE" id="PS00108">
    <property type="entry name" value="PROTEIN_KINASE_ST"/>
    <property type="match status" value="1"/>
</dbReference>
<dbReference type="PROSITE" id="PS50011">
    <property type="entry name" value="PROTEIN_KINASE_DOM"/>
    <property type="match status" value="1"/>
</dbReference>
<dbReference type="CDD" id="cd14014">
    <property type="entry name" value="STKc_PknB_like"/>
    <property type="match status" value="1"/>
</dbReference>
<evidence type="ECO:0000259" key="8">
    <source>
        <dbReference type="PROSITE" id="PS50011"/>
    </source>
</evidence>
<feature type="region of interest" description="Disordered" evidence="6">
    <location>
        <begin position="262"/>
        <end position="381"/>
    </location>
</feature>
<feature type="transmembrane region" description="Helical" evidence="7">
    <location>
        <begin position="471"/>
        <end position="501"/>
    </location>
</feature>
<dbReference type="SMART" id="SM00220">
    <property type="entry name" value="S_TKc"/>
    <property type="match status" value="1"/>
</dbReference>
<dbReference type="Proteomes" id="UP000539111">
    <property type="component" value="Unassembled WGS sequence"/>
</dbReference>
<dbReference type="GO" id="GO:0005524">
    <property type="term" value="F:ATP binding"/>
    <property type="evidence" value="ECO:0007669"/>
    <property type="project" value="UniProtKB-UniRule"/>
</dbReference>
<feature type="domain" description="Protein kinase" evidence="8">
    <location>
        <begin position="10"/>
        <end position="269"/>
    </location>
</feature>
<feature type="binding site" evidence="5">
    <location>
        <position position="38"/>
    </location>
    <ligand>
        <name>ATP</name>
        <dbReference type="ChEBI" id="CHEBI:30616"/>
    </ligand>
</feature>
<evidence type="ECO:0000256" key="1">
    <source>
        <dbReference type="ARBA" id="ARBA00022679"/>
    </source>
</evidence>
<dbReference type="Pfam" id="PF00069">
    <property type="entry name" value="Pkinase"/>
    <property type="match status" value="1"/>
</dbReference>
<evidence type="ECO:0000256" key="7">
    <source>
        <dbReference type="SAM" id="Phobius"/>
    </source>
</evidence>
<keyword evidence="7" id="KW-0812">Transmembrane</keyword>
<keyword evidence="7" id="KW-1133">Transmembrane helix</keyword>
<dbReference type="EMBL" id="JACBZP010000001">
    <property type="protein sequence ID" value="NYI65958.1"/>
    <property type="molecule type" value="Genomic_DNA"/>
</dbReference>
<dbReference type="GO" id="GO:0004674">
    <property type="term" value="F:protein serine/threonine kinase activity"/>
    <property type="evidence" value="ECO:0007669"/>
    <property type="project" value="TreeGrafter"/>
</dbReference>
<keyword evidence="1" id="KW-0808">Transferase</keyword>
<sequence>MTGVSSIDGYQVCECLGQGGMGVVHRAIDAAGNQVAIKVLHPHVAIDPEARRRLAREVHTLQKVRHPRVAEVIDAELDAETPFLVTQYVPGPSLSADVGESGPFSEAELVHLGHGLLDALSAVHAVDVVHRDLKPANVMLLDGEPVVIDFGIAQAADDVQITATGLVMGTPGYLSPEVAAGNPSTPATDWWGWGAVMAFAATGRNPFGSGPIEAILGRVQGGDPDLEGAPERFRGLLRACLDPEPARRPNGDAILGGLVDIESGRMPDLPTPDRSAAGDGPDDAPTTVSPASGGPGEAPTVAAAAIATPSGSPSEALTEAAPAANPVARPASGAGGSDGMTRAMPAANPGATASPGDVRGLGYDQHDPAYDEAGRPTGHYPAQAQYPAPYPGQYPYQDPRQFPAQQQFLGPPPMPPRRSGTVAALFAAVIMAFTLGPGIVLVAVLAWSLLARTVGRAWQLRRWRRYAQGSAGTMATIGSIPGSFILSIITTVFTSILPAIAGTAAAAIVWFLGSGTVPSEFLTPGTLACSAFIILIVAWWGPGGNRLRDGSRAIVRTCSPGSWGRFVLAGAFLAIAVIAAGLALGGSEPTWWPVGINPFVMISQVSNVR</sequence>
<dbReference type="InterPro" id="IPR017441">
    <property type="entry name" value="Protein_kinase_ATP_BS"/>
</dbReference>
<dbReference type="PROSITE" id="PS00107">
    <property type="entry name" value="PROTEIN_KINASE_ATP"/>
    <property type="match status" value="1"/>
</dbReference>